<sequence length="107" mass="11306">MAQAQVSIDRIQSELAARIGMIGARAGGQRIGDIATEIDSIRRIAHRHGLFPAVAVTQALESALARGERGVLIQGWLSILGDAVGSDRHDRAACETFAAACSVRLQS</sequence>
<proteinExistence type="predicted"/>
<accession>A0A160TN86</accession>
<gene>
    <name evidence="1" type="ORF">MGWOODY_Smn503</name>
</gene>
<organism evidence="1">
    <name type="scientific">hydrothermal vent metagenome</name>
    <dbReference type="NCBI Taxonomy" id="652676"/>
    <lineage>
        <taxon>unclassified sequences</taxon>
        <taxon>metagenomes</taxon>
        <taxon>ecological metagenomes</taxon>
    </lineage>
</organism>
<name>A0A160TN86_9ZZZZ</name>
<dbReference type="EMBL" id="CZQE01000338">
    <property type="protein sequence ID" value="CUS46098.1"/>
    <property type="molecule type" value="Genomic_DNA"/>
</dbReference>
<evidence type="ECO:0000313" key="1">
    <source>
        <dbReference type="EMBL" id="CUS46098.1"/>
    </source>
</evidence>
<reference evidence="1" key="1">
    <citation type="submission" date="2015-10" db="EMBL/GenBank/DDBJ databases">
        <authorList>
            <person name="Gilbert D.G."/>
        </authorList>
    </citation>
    <scope>NUCLEOTIDE SEQUENCE</scope>
</reference>
<protein>
    <submittedName>
        <fullName evidence="1">Uncharacterized protein</fullName>
    </submittedName>
</protein>
<dbReference type="AlphaFoldDB" id="A0A160TN86"/>